<evidence type="ECO:0000313" key="1">
    <source>
        <dbReference type="EMBL" id="VCZ28585.1"/>
    </source>
</evidence>
<dbReference type="Proteomes" id="UP000281521">
    <property type="component" value="Unassembled WGS sequence"/>
</dbReference>
<sequence>MVTEYKGNIGDTQNSIHGEENIVDRQYSELKIITNRKKFNKTTDIMKKINDRN</sequence>
<name>A0A3P5HCK2_ECOLX</name>
<proteinExistence type="predicted"/>
<gene>
    <name evidence="1" type="ORF">BANRA_05510</name>
</gene>
<dbReference type="EMBL" id="UWXJ01000003">
    <property type="protein sequence ID" value="VCZ28585.1"/>
    <property type="molecule type" value="Genomic_DNA"/>
</dbReference>
<reference evidence="1 2" key="1">
    <citation type="submission" date="2018-10" db="EMBL/GenBank/DDBJ databases">
        <authorList>
            <person name="Noll B N."/>
        </authorList>
    </citation>
    <scope>NUCLEOTIDE SEQUENCE [LARGE SCALE GENOMIC DNA]</scope>
    <source>
        <strain evidence="1">Ecoli022</strain>
    </source>
</reference>
<protein>
    <submittedName>
        <fullName evidence="1">Uncharacterized protein</fullName>
    </submittedName>
</protein>
<evidence type="ECO:0000313" key="2">
    <source>
        <dbReference type="Proteomes" id="UP000281521"/>
    </source>
</evidence>
<organism evidence="1 2">
    <name type="scientific">Escherichia coli</name>
    <dbReference type="NCBI Taxonomy" id="562"/>
    <lineage>
        <taxon>Bacteria</taxon>
        <taxon>Pseudomonadati</taxon>
        <taxon>Pseudomonadota</taxon>
        <taxon>Gammaproteobacteria</taxon>
        <taxon>Enterobacterales</taxon>
        <taxon>Enterobacteriaceae</taxon>
        <taxon>Escherichia</taxon>
    </lineage>
</organism>
<dbReference type="AlphaFoldDB" id="A0A3P5HCK2"/>
<accession>A0A3P5HCK2</accession>